<name>A0A1L9SPQ4_9EURO</name>
<dbReference type="GeneID" id="34615333"/>
<feature type="domain" description="Conserved Oligomeric Golgi complex subunit 6 C-terminal" evidence="13">
    <location>
        <begin position="209"/>
        <end position="738"/>
    </location>
</feature>
<dbReference type="Pfam" id="PF06419">
    <property type="entry name" value="COG6_N"/>
    <property type="match status" value="1"/>
</dbReference>
<evidence type="ECO:0000256" key="6">
    <source>
        <dbReference type="ARBA" id="ARBA00023034"/>
    </source>
</evidence>
<keyword evidence="4 10" id="KW-0813">Transport</keyword>
<dbReference type="EMBL" id="KV878338">
    <property type="protein sequence ID" value="OJJ49190.1"/>
    <property type="molecule type" value="Genomic_DNA"/>
</dbReference>
<evidence type="ECO:0000313" key="15">
    <source>
        <dbReference type="Proteomes" id="UP000184188"/>
    </source>
</evidence>
<feature type="region of interest" description="Disordered" evidence="11">
    <location>
        <begin position="1"/>
        <end position="37"/>
    </location>
</feature>
<keyword evidence="15" id="KW-1185">Reference proteome</keyword>
<dbReference type="AlphaFoldDB" id="A0A1L9SPQ4"/>
<evidence type="ECO:0000256" key="9">
    <source>
        <dbReference type="ARBA" id="ARBA00043873"/>
    </source>
</evidence>
<evidence type="ECO:0000256" key="4">
    <source>
        <dbReference type="ARBA" id="ARBA00022448"/>
    </source>
</evidence>
<organism evidence="14 15">
    <name type="scientific">Penicilliopsis zonata CBS 506.65</name>
    <dbReference type="NCBI Taxonomy" id="1073090"/>
    <lineage>
        <taxon>Eukaryota</taxon>
        <taxon>Fungi</taxon>
        <taxon>Dikarya</taxon>
        <taxon>Ascomycota</taxon>
        <taxon>Pezizomycotina</taxon>
        <taxon>Eurotiomycetes</taxon>
        <taxon>Eurotiomycetidae</taxon>
        <taxon>Eurotiales</taxon>
        <taxon>Aspergillaceae</taxon>
        <taxon>Penicilliopsis</taxon>
    </lineage>
</organism>
<comment type="function">
    <text evidence="10">Acts as component of the peripheral membrane COG complex that is involved in intra-Golgi protein trafficking. COG is located at the cis-Golgi, and regulates tethering of retrograde intra-Golgi vesicles and possibly a number of other membrane trafficking events.</text>
</comment>
<keyword evidence="6 10" id="KW-0333">Golgi apparatus</keyword>
<dbReference type="GO" id="GO:0000139">
    <property type="term" value="C:Golgi membrane"/>
    <property type="evidence" value="ECO:0007669"/>
    <property type="project" value="UniProtKB-SubCell"/>
</dbReference>
<dbReference type="Pfam" id="PF20653">
    <property type="entry name" value="COG6_C"/>
    <property type="match status" value="1"/>
</dbReference>
<evidence type="ECO:0000259" key="12">
    <source>
        <dbReference type="Pfam" id="PF06419"/>
    </source>
</evidence>
<proteinExistence type="inferred from homology"/>
<dbReference type="GO" id="GO:0017119">
    <property type="term" value="C:Golgi transport complex"/>
    <property type="evidence" value="ECO:0007669"/>
    <property type="project" value="UniProtKB-UniRule"/>
</dbReference>
<comment type="subcellular location">
    <subcellularLocation>
        <location evidence="1 10">Golgi apparatus membrane</location>
        <topology evidence="1 10">Peripheral membrane protein</topology>
    </subcellularLocation>
</comment>
<evidence type="ECO:0000256" key="1">
    <source>
        <dbReference type="ARBA" id="ARBA00004395"/>
    </source>
</evidence>
<comment type="function">
    <text evidence="9">Acts as a component of the peripheral membrane COG complex that is involved in intra-Golgi protein trafficking. COG is located at the cis-Golgi, and regulates tethering of retrograde intra-Golgi vesicles and possibly a number of other membrane trafficking events.</text>
</comment>
<evidence type="ECO:0000256" key="2">
    <source>
        <dbReference type="ARBA" id="ARBA00011023"/>
    </source>
</evidence>
<gene>
    <name evidence="14" type="ORF">ASPZODRAFT_59823</name>
</gene>
<comment type="similarity">
    <text evidence="2 10">Belongs to the COG6 family.</text>
</comment>
<dbReference type="STRING" id="1073090.A0A1L9SPQ4"/>
<protein>
    <recommendedName>
        <fullName evidence="3 10">Conserved oligomeric Golgi complex subunit 6</fullName>
        <shortName evidence="10">COG complex subunit 6</shortName>
    </recommendedName>
    <alternativeName>
        <fullName evidence="8 10">Component of oligomeric Golgi complex 6</fullName>
    </alternativeName>
</protein>
<evidence type="ECO:0000259" key="13">
    <source>
        <dbReference type="Pfam" id="PF20653"/>
    </source>
</evidence>
<evidence type="ECO:0000256" key="3">
    <source>
        <dbReference type="ARBA" id="ARBA00020973"/>
    </source>
</evidence>
<dbReference type="PANTHER" id="PTHR21506:SF0">
    <property type="entry name" value="CONSERVED OLIGOMERIC GOLGI COMPLEX SUBUNIT 6"/>
    <property type="match status" value="1"/>
</dbReference>
<dbReference type="GO" id="GO:0015031">
    <property type="term" value="P:protein transport"/>
    <property type="evidence" value="ECO:0007669"/>
    <property type="project" value="UniProtKB-KW"/>
</dbReference>
<evidence type="ECO:0000256" key="8">
    <source>
        <dbReference type="ARBA" id="ARBA00031348"/>
    </source>
</evidence>
<dbReference type="PANTHER" id="PTHR21506">
    <property type="entry name" value="COMPONENT OF OLIGOMERIC GOLGI COMPLEX 6"/>
    <property type="match status" value="1"/>
</dbReference>
<dbReference type="RefSeq" id="XP_022583700.1">
    <property type="nucleotide sequence ID" value="XM_022728869.1"/>
</dbReference>
<evidence type="ECO:0000256" key="7">
    <source>
        <dbReference type="ARBA" id="ARBA00023136"/>
    </source>
</evidence>
<dbReference type="InterPro" id="IPR010490">
    <property type="entry name" value="COG6"/>
</dbReference>
<evidence type="ECO:0000256" key="11">
    <source>
        <dbReference type="SAM" id="MobiDB-lite"/>
    </source>
</evidence>
<dbReference type="SMART" id="SM01087">
    <property type="entry name" value="COG6"/>
    <property type="match status" value="1"/>
</dbReference>
<reference evidence="15" key="1">
    <citation type="journal article" date="2017" name="Genome Biol.">
        <title>Comparative genomics reveals high biological diversity and specific adaptations in the industrially and medically important fungal genus Aspergillus.</title>
        <authorList>
            <person name="de Vries R.P."/>
            <person name="Riley R."/>
            <person name="Wiebenga A."/>
            <person name="Aguilar-Osorio G."/>
            <person name="Amillis S."/>
            <person name="Uchima C.A."/>
            <person name="Anderluh G."/>
            <person name="Asadollahi M."/>
            <person name="Askin M."/>
            <person name="Barry K."/>
            <person name="Battaglia E."/>
            <person name="Bayram O."/>
            <person name="Benocci T."/>
            <person name="Braus-Stromeyer S.A."/>
            <person name="Caldana C."/>
            <person name="Canovas D."/>
            <person name="Cerqueira G.C."/>
            <person name="Chen F."/>
            <person name="Chen W."/>
            <person name="Choi C."/>
            <person name="Clum A."/>
            <person name="Dos Santos R.A."/>
            <person name="Damasio A.R."/>
            <person name="Diallinas G."/>
            <person name="Emri T."/>
            <person name="Fekete E."/>
            <person name="Flipphi M."/>
            <person name="Freyberg S."/>
            <person name="Gallo A."/>
            <person name="Gournas C."/>
            <person name="Habgood R."/>
            <person name="Hainaut M."/>
            <person name="Harispe M.L."/>
            <person name="Henrissat B."/>
            <person name="Hilden K.S."/>
            <person name="Hope R."/>
            <person name="Hossain A."/>
            <person name="Karabika E."/>
            <person name="Karaffa L."/>
            <person name="Karanyi Z."/>
            <person name="Krasevec N."/>
            <person name="Kuo A."/>
            <person name="Kusch H."/>
            <person name="LaButti K."/>
            <person name="Lagendijk E.L."/>
            <person name="Lapidus A."/>
            <person name="Levasseur A."/>
            <person name="Lindquist E."/>
            <person name="Lipzen A."/>
            <person name="Logrieco A.F."/>
            <person name="MacCabe A."/>
            <person name="Maekelae M.R."/>
            <person name="Malavazi I."/>
            <person name="Melin P."/>
            <person name="Meyer V."/>
            <person name="Mielnichuk N."/>
            <person name="Miskei M."/>
            <person name="Molnar A.P."/>
            <person name="Mule G."/>
            <person name="Ngan C.Y."/>
            <person name="Orejas M."/>
            <person name="Orosz E."/>
            <person name="Ouedraogo J.P."/>
            <person name="Overkamp K.M."/>
            <person name="Park H.-S."/>
            <person name="Perrone G."/>
            <person name="Piumi F."/>
            <person name="Punt P.J."/>
            <person name="Ram A.F."/>
            <person name="Ramon A."/>
            <person name="Rauscher S."/>
            <person name="Record E."/>
            <person name="Riano-Pachon D.M."/>
            <person name="Robert V."/>
            <person name="Roehrig J."/>
            <person name="Ruller R."/>
            <person name="Salamov A."/>
            <person name="Salih N.S."/>
            <person name="Samson R.A."/>
            <person name="Sandor E."/>
            <person name="Sanguinetti M."/>
            <person name="Schuetze T."/>
            <person name="Sepcic K."/>
            <person name="Shelest E."/>
            <person name="Sherlock G."/>
            <person name="Sophianopoulou V."/>
            <person name="Squina F.M."/>
            <person name="Sun H."/>
            <person name="Susca A."/>
            <person name="Todd R.B."/>
            <person name="Tsang A."/>
            <person name="Unkles S.E."/>
            <person name="van de Wiele N."/>
            <person name="van Rossen-Uffink D."/>
            <person name="Oliveira J.V."/>
            <person name="Vesth T.C."/>
            <person name="Visser J."/>
            <person name="Yu J.-H."/>
            <person name="Zhou M."/>
            <person name="Andersen M.R."/>
            <person name="Archer D.B."/>
            <person name="Baker S.E."/>
            <person name="Benoit I."/>
            <person name="Brakhage A.A."/>
            <person name="Braus G.H."/>
            <person name="Fischer R."/>
            <person name="Frisvad J.C."/>
            <person name="Goldman G.H."/>
            <person name="Houbraken J."/>
            <person name="Oakley B."/>
            <person name="Pocsi I."/>
            <person name="Scazzocchio C."/>
            <person name="Seiboth B."/>
            <person name="vanKuyk P.A."/>
            <person name="Wortman J."/>
            <person name="Dyer P.S."/>
            <person name="Grigoriev I.V."/>
        </authorList>
    </citation>
    <scope>NUCLEOTIDE SEQUENCE [LARGE SCALE GENOMIC DNA]</scope>
    <source>
        <strain evidence="15">CBS 506.65</strain>
    </source>
</reference>
<dbReference type="Proteomes" id="UP000184188">
    <property type="component" value="Unassembled WGS sequence"/>
</dbReference>
<dbReference type="OrthoDB" id="272987at2759"/>
<dbReference type="GO" id="GO:0006891">
    <property type="term" value="P:intra-Golgi vesicle-mediated transport"/>
    <property type="evidence" value="ECO:0007669"/>
    <property type="project" value="UniProtKB-UniRule"/>
</dbReference>
<feature type="domain" description="Conserved oligomeric complex COG6 N-terminal" evidence="12">
    <location>
        <begin position="65"/>
        <end position="178"/>
    </location>
</feature>
<dbReference type="InterPro" id="IPR048368">
    <property type="entry name" value="COG6_N"/>
</dbReference>
<comment type="subunit">
    <text evidence="10">Component of the conserved oligomeric Golgi complex.</text>
</comment>
<evidence type="ECO:0000313" key="14">
    <source>
        <dbReference type="EMBL" id="OJJ49190.1"/>
    </source>
</evidence>
<sequence length="739" mass="82137">MTSYFPPVNAARSSNGTPTMPVPASSPLSPPPSNVQRSTALTNRLTSVLSASYADSDIRDALETLSLRGIHNTAETRRQLRLDVQQEVIDCNAEIVRDFGKVAEQLKRIGTVIKTLNQTCNEMRRHITLAKQDTTPVLEEAAVLMTQKEESETKQKLLDAFTKHFIVLDDDFSVLTSSETPVDDHFFDVLARVKQVHHDCEVLLGGENQRLGLEVMEQSSRNLNLAYQKLYKWIQKEFKSLNLEDPQISSSIRRALRVLAERPSLFHSCLDFFAEARDYALSDAFHYALTDAVSGAGADRTVKPIEFSAHDPLRYVGDMLAWVHSAAVSEREALEALFIAEGEEIAKGMKAGLSSEPWSRINEESEDDAVFDGHKALSELVNRNLTGVSRSLRQRVELVIQGHDDPATCYKVVNLLTFYRETFSRLLGAQSQLVDLTESLKKYTFNHFEVLMGEEVKALSAEHAALVPPEDLSAPQFLLDALEVLISLMKAFDASFGASSHAEDGTQPENDFTPALHAALDPFVDLAKSSAQELRDPASRTIFETNVLLTVRSTITPFSFAAATHLQPLSTAISTLRMDLLAIQHRYLLDMSGLQELLTALAPFAAETSDKQQQQQQGEEEEPPNKKNLVEIASLPAFQPENLVLRSQQLDDFLPSALMDATDHLKRVQSAAFVKSVTEEAVEAFCRDFEFVEGMIIGADEASSALKQQPEGEETEEDQDWSLRALFPRTTGEIRVLLS</sequence>
<dbReference type="VEuPathDB" id="FungiDB:ASPZODRAFT_59823"/>
<evidence type="ECO:0000256" key="5">
    <source>
        <dbReference type="ARBA" id="ARBA00022927"/>
    </source>
</evidence>
<accession>A0A1L9SPQ4</accession>
<keyword evidence="7 10" id="KW-0472">Membrane</keyword>
<keyword evidence="5 10" id="KW-0653">Protein transport</keyword>
<evidence type="ECO:0000256" key="10">
    <source>
        <dbReference type="RuleBase" id="RU365075"/>
    </source>
</evidence>
<dbReference type="InterPro" id="IPR048369">
    <property type="entry name" value="COG6_C"/>
</dbReference>